<dbReference type="EMBL" id="QWLA01000103">
    <property type="protein sequence ID" value="RIH82502.1"/>
    <property type="molecule type" value="Genomic_DNA"/>
</dbReference>
<evidence type="ECO:0000256" key="6">
    <source>
        <dbReference type="SAM" id="Phobius"/>
    </source>
</evidence>
<dbReference type="PANTHER" id="PTHR32322:SF2">
    <property type="entry name" value="EAMA DOMAIN-CONTAINING PROTEIN"/>
    <property type="match status" value="1"/>
</dbReference>
<dbReference type="InterPro" id="IPR050638">
    <property type="entry name" value="AA-Vitamin_Transporters"/>
</dbReference>
<feature type="transmembrane region" description="Helical" evidence="6">
    <location>
        <begin position="141"/>
        <end position="162"/>
    </location>
</feature>
<evidence type="ECO:0000256" key="5">
    <source>
        <dbReference type="ARBA" id="ARBA00023136"/>
    </source>
</evidence>
<organism evidence="8 9">
    <name type="scientific">Calidithermus roseus</name>
    <dbReference type="NCBI Taxonomy" id="1644118"/>
    <lineage>
        <taxon>Bacteria</taxon>
        <taxon>Thermotogati</taxon>
        <taxon>Deinococcota</taxon>
        <taxon>Deinococci</taxon>
        <taxon>Thermales</taxon>
        <taxon>Thermaceae</taxon>
        <taxon>Calidithermus</taxon>
    </lineage>
</organism>
<feature type="transmembrane region" description="Helical" evidence="6">
    <location>
        <begin position="26"/>
        <end position="46"/>
    </location>
</feature>
<sequence length="282" mass="30338">MLYVVWGSTYLGFRLGVGPGGGFEPFMMGALRFLPSAVVLLVYALLTRQRLRLQRHELLVMALSGVVLWVGGNGLILVASQYSASSYAALMVATTPIWAAAFEAILNRKAPSPKLVAGLLLGLVGVLVLSLPKLAHSSQTTLLAVVLLLLSPMLWSAGTLYYQRNQSHLEPVVVSAYQQLFGGLAFLLLSPLLGERWAMPTLQGWLALAYLIVFGSLLAYTSFILAVKLLPVSLVTTYAYVNPVVALFLGWLVLGEGIGAWTLAGAALVLIAVGIVFRARRR</sequence>
<comment type="similarity">
    <text evidence="2">Belongs to the EamA transporter family.</text>
</comment>
<dbReference type="InterPro" id="IPR037185">
    <property type="entry name" value="EmrE-like"/>
</dbReference>
<feature type="transmembrane region" description="Helical" evidence="6">
    <location>
        <begin position="258"/>
        <end position="277"/>
    </location>
</feature>
<feature type="transmembrane region" description="Helical" evidence="6">
    <location>
        <begin position="86"/>
        <end position="106"/>
    </location>
</feature>
<feature type="transmembrane region" description="Helical" evidence="6">
    <location>
        <begin position="115"/>
        <end position="135"/>
    </location>
</feature>
<gene>
    <name evidence="8" type="primary">yedA_2</name>
    <name evidence="8" type="ORF">Mrose_03361</name>
</gene>
<dbReference type="Proteomes" id="UP000265341">
    <property type="component" value="Unassembled WGS sequence"/>
</dbReference>
<keyword evidence="5 6" id="KW-0472">Membrane</keyword>
<reference evidence="8 9" key="1">
    <citation type="submission" date="2018-08" db="EMBL/GenBank/DDBJ databases">
        <title>Meiothermus roseus NBRC 110900 genome sequencing project.</title>
        <authorList>
            <person name="Da Costa M.S."/>
            <person name="Albuquerque L."/>
            <person name="Raposo P."/>
            <person name="Froufe H.J.C."/>
            <person name="Barroso C.S."/>
            <person name="Egas C."/>
        </authorList>
    </citation>
    <scope>NUCLEOTIDE SEQUENCE [LARGE SCALE GENOMIC DNA]</scope>
    <source>
        <strain evidence="8 9">NBRC 110900</strain>
    </source>
</reference>
<keyword evidence="3 6" id="KW-0812">Transmembrane</keyword>
<dbReference type="AlphaFoldDB" id="A0A399EJH3"/>
<keyword evidence="4 6" id="KW-1133">Transmembrane helix</keyword>
<feature type="transmembrane region" description="Helical" evidence="6">
    <location>
        <begin position="205"/>
        <end position="227"/>
    </location>
</feature>
<feature type="transmembrane region" description="Helical" evidence="6">
    <location>
        <begin position="174"/>
        <end position="193"/>
    </location>
</feature>
<name>A0A399EJH3_9DEIN</name>
<evidence type="ECO:0000256" key="4">
    <source>
        <dbReference type="ARBA" id="ARBA00022989"/>
    </source>
</evidence>
<dbReference type="SUPFAM" id="SSF103481">
    <property type="entry name" value="Multidrug resistance efflux transporter EmrE"/>
    <property type="match status" value="2"/>
</dbReference>
<evidence type="ECO:0000259" key="7">
    <source>
        <dbReference type="Pfam" id="PF00892"/>
    </source>
</evidence>
<dbReference type="Pfam" id="PF00892">
    <property type="entry name" value="EamA"/>
    <property type="match status" value="2"/>
</dbReference>
<evidence type="ECO:0000256" key="3">
    <source>
        <dbReference type="ARBA" id="ARBA00022692"/>
    </source>
</evidence>
<comment type="caution">
    <text evidence="8">The sequence shown here is derived from an EMBL/GenBank/DDBJ whole genome shotgun (WGS) entry which is preliminary data.</text>
</comment>
<feature type="transmembrane region" description="Helical" evidence="6">
    <location>
        <begin position="234"/>
        <end position="252"/>
    </location>
</feature>
<feature type="domain" description="EamA" evidence="7">
    <location>
        <begin position="4"/>
        <end position="130"/>
    </location>
</feature>
<dbReference type="PANTHER" id="PTHR32322">
    <property type="entry name" value="INNER MEMBRANE TRANSPORTER"/>
    <property type="match status" value="1"/>
</dbReference>
<protein>
    <submittedName>
        <fullName evidence="8">Putative inner membrane transporter YedA</fullName>
    </submittedName>
</protein>
<evidence type="ECO:0000313" key="8">
    <source>
        <dbReference type="EMBL" id="RIH82502.1"/>
    </source>
</evidence>
<dbReference type="GO" id="GO:0016020">
    <property type="term" value="C:membrane"/>
    <property type="evidence" value="ECO:0007669"/>
    <property type="project" value="UniProtKB-SubCell"/>
</dbReference>
<feature type="transmembrane region" description="Helical" evidence="6">
    <location>
        <begin position="58"/>
        <end position="80"/>
    </location>
</feature>
<accession>A0A399EJH3</accession>
<proteinExistence type="inferred from homology"/>
<comment type="subcellular location">
    <subcellularLocation>
        <location evidence="1">Membrane</location>
        <topology evidence="1">Multi-pass membrane protein</topology>
    </subcellularLocation>
</comment>
<dbReference type="RefSeq" id="WP_245970008.1">
    <property type="nucleotide sequence ID" value="NZ_QWLA01000103.1"/>
</dbReference>
<evidence type="ECO:0000313" key="9">
    <source>
        <dbReference type="Proteomes" id="UP000265341"/>
    </source>
</evidence>
<dbReference type="InterPro" id="IPR000620">
    <property type="entry name" value="EamA_dom"/>
</dbReference>
<feature type="domain" description="EamA" evidence="7">
    <location>
        <begin position="143"/>
        <end position="277"/>
    </location>
</feature>
<keyword evidence="9" id="KW-1185">Reference proteome</keyword>
<evidence type="ECO:0000256" key="2">
    <source>
        <dbReference type="ARBA" id="ARBA00007362"/>
    </source>
</evidence>
<evidence type="ECO:0000256" key="1">
    <source>
        <dbReference type="ARBA" id="ARBA00004141"/>
    </source>
</evidence>